<evidence type="ECO:0000313" key="3">
    <source>
        <dbReference type="Proteomes" id="UP001321344"/>
    </source>
</evidence>
<feature type="chain" id="PRO_5046941407" description="WG repeat-containing protein" evidence="1">
    <location>
        <begin position="23"/>
        <end position="149"/>
    </location>
</feature>
<evidence type="ECO:0000313" key="2">
    <source>
        <dbReference type="EMBL" id="MDF5690283.1"/>
    </source>
</evidence>
<dbReference type="RefSeq" id="WP_276343949.1">
    <property type="nucleotide sequence ID" value="NZ_JARJOW010000003.1"/>
</dbReference>
<sequence>MKKSSFIFSIAFVLLSTFSALAQQPRDSKGHLILNAKGDIYFDGVKTGTVSKDKIISDSKGKKLGFLGANGILKDENGKMMGKMGKDGKTYFDEKGNIIFTIEDFDKETCNIKDAKGAVIGNVHKSLKGVACALHCFQNQMDMKTHSKH</sequence>
<protein>
    <recommendedName>
        <fullName evidence="4">WG repeat-containing protein</fullName>
    </recommendedName>
</protein>
<organism evidence="2 3">
    <name type="scientific">Aquirufa aurantiipilula</name>
    <dbReference type="NCBI Taxonomy" id="2696561"/>
    <lineage>
        <taxon>Bacteria</taxon>
        <taxon>Pseudomonadati</taxon>
        <taxon>Bacteroidota</taxon>
        <taxon>Cytophagia</taxon>
        <taxon>Cytophagales</taxon>
        <taxon>Flectobacillaceae</taxon>
        <taxon>Aquirufa</taxon>
    </lineage>
</organism>
<feature type="signal peptide" evidence="1">
    <location>
        <begin position="1"/>
        <end position="22"/>
    </location>
</feature>
<comment type="caution">
    <text evidence="2">The sequence shown here is derived from an EMBL/GenBank/DDBJ whole genome shotgun (WGS) entry which is preliminary data.</text>
</comment>
<proteinExistence type="predicted"/>
<keyword evidence="1" id="KW-0732">Signal</keyword>
<evidence type="ECO:0000256" key="1">
    <source>
        <dbReference type="SAM" id="SignalP"/>
    </source>
</evidence>
<reference evidence="2 3" key="1">
    <citation type="submission" date="2023-03" db="EMBL/GenBank/DDBJ databases">
        <title>Genome sequencing of Aquirufa.</title>
        <authorList>
            <person name="Pitt A."/>
            <person name="Hahn M.W."/>
        </authorList>
    </citation>
    <scope>NUCLEOTIDE SEQUENCE [LARGE SCALE GENOMIC DNA]</scope>
    <source>
        <strain evidence="2 3">WAEICH-18A</strain>
    </source>
</reference>
<name>A0ABT6BN58_9BACT</name>
<evidence type="ECO:0008006" key="4">
    <source>
        <dbReference type="Google" id="ProtNLM"/>
    </source>
</evidence>
<dbReference type="EMBL" id="JARJOW010000003">
    <property type="protein sequence ID" value="MDF5690283.1"/>
    <property type="molecule type" value="Genomic_DNA"/>
</dbReference>
<dbReference type="Proteomes" id="UP001321344">
    <property type="component" value="Unassembled WGS sequence"/>
</dbReference>
<accession>A0ABT6BN58</accession>
<keyword evidence="3" id="KW-1185">Reference proteome</keyword>
<gene>
    <name evidence="2" type="ORF">PQG43_05370</name>
</gene>